<keyword evidence="1" id="KW-0472">Membrane</keyword>
<evidence type="ECO:0000313" key="2">
    <source>
        <dbReference type="EMBL" id="CAE0314505.1"/>
    </source>
</evidence>
<dbReference type="EMBL" id="HBIE01031276">
    <property type="protein sequence ID" value="CAE0314505.1"/>
    <property type="molecule type" value="Transcribed_RNA"/>
</dbReference>
<proteinExistence type="predicted"/>
<gene>
    <name evidence="2" type="ORF">FEHR0123_LOCUS9431</name>
</gene>
<keyword evidence="1" id="KW-0812">Transmembrane</keyword>
<name>A0A7S3I6M6_9SPIT</name>
<organism evidence="2">
    <name type="scientific">Favella ehrenbergii</name>
    <dbReference type="NCBI Taxonomy" id="182087"/>
    <lineage>
        <taxon>Eukaryota</taxon>
        <taxon>Sar</taxon>
        <taxon>Alveolata</taxon>
        <taxon>Ciliophora</taxon>
        <taxon>Intramacronucleata</taxon>
        <taxon>Spirotrichea</taxon>
        <taxon>Choreotrichia</taxon>
        <taxon>Tintinnida</taxon>
        <taxon>Xystonellidae</taxon>
        <taxon>Favella</taxon>
    </lineage>
</organism>
<protein>
    <submittedName>
        <fullName evidence="2">Uncharacterized protein</fullName>
    </submittedName>
</protein>
<keyword evidence="1" id="KW-1133">Transmembrane helix</keyword>
<sequence>MELSWDDDWHVGTSALIGYYASFDFTTRELSLSPLTGGSKQTLKTGSKPDIVLGNDLFTILLLSIANAFVLTVLVLLCLAVYFNTNVLADDDQNSETNAAEEASPELPDEAVEAEEIEDADDSSSNFQLLSKTAKKSRVSAAELEGLLSSALQKKNKTNLVVTLL</sequence>
<evidence type="ECO:0000256" key="1">
    <source>
        <dbReference type="SAM" id="Phobius"/>
    </source>
</evidence>
<feature type="transmembrane region" description="Helical" evidence="1">
    <location>
        <begin position="57"/>
        <end position="83"/>
    </location>
</feature>
<dbReference type="AlphaFoldDB" id="A0A7S3I6M6"/>
<reference evidence="2" key="1">
    <citation type="submission" date="2021-01" db="EMBL/GenBank/DDBJ databases">
        <authorList>
            <person name="Corre E."/>
            <person name="Pelletier E."/>
            <person name="Niang G."/>
            <person name="Scheremetjew M."/>
            <person name="Finn R."/>
            <person name="Kale V."/>
            <person name="Holt S."/>
            <person name="Cochrane G."/>
            <person name="Meng A."/>
            <person name="Brown T."/>
            <person name="Cohen L."/>
        </authorList>
    </citation>
    <scope>NUCLEOTIDE SEQUENCE</scope>
    <source>
        <strain evidence="2">Fehren 1</strain>
    </source>
</reference>
<accession>A0A7S3I6M6</accession>